<dbReference type="InterPro" id="IPR019908">
    <property type="entry name" value="Toxin_RalR"/>
</dbReference>
<dbReference type="Pfam" id="PF14354">
    <property type="entry name" value="Lar_restr_allev"/>
    <property type="match status" value="1"/>
</dbReference>
<sequence>MDDKTRALLGDQEAAKRLTEAGVLLPCPFCGGEAIAEYDTIELFEYEVFCRDCGVMPASSEDEQVARLAWNSRAPILSAEELEMLEGMGWT</sequence>
<protein>
    <submittedName>
        <fullName evidence="1">Lar family restriction alleviation protein</fullName>
    </submittedName>
</protein>
<proteinExistence type="predicted"/>
<dbReference type="NCBIfam" id="TIGR03655">
    <property type="entry name" value="anti_R_Lar"/>
    <property type="match status" value="1"/>
</dbReference>
<dbReference type="EMBL" id="CP065315">
    <property type="protein sequence ID" value="QQR04899.1"/>
    <property type="molecule type" value="Genomic_DNA"/>
</dbReference>
<dbReference type="AlphaFoldDB" id="A0AAX1KG84"/>
<reference evidence="1 2" key="1">
    <citation type="submission" date="2020-11" db="EMBL/GenBank/DDBJ databases">
        <title>Closed and high quality bacterial genomes of the OMM12 community.</title>
        <authorList>
            <person name="Marbouty M."/>
            <person name="Lamy-Besnier Q."/>
            <person name="Debarbieux L."/>
            <person name="Koszul R."/>
        </authorList>
    </citation>
    <scope>NUCLEOTIDE SEQUENCE [LARGE SCALE GENOMIC DNA]</scope>
    <source>
        <strain evidence="1 2">YL31</strain>
    </source>
</reference>
<evidence type="ECO:0000313" key="1">
    <source>
        <dbReference type="EMBL" id="QQR04899.1"/>
    </source>
</evidence>
<evidence type="ECO:0000313" key="2">
    <source>
        <dbReference type="Proteomes" id="UP000595792"/>
    </source>
</evidence>
<dbReference type="Proteomes" id="UP000595792">
    <property type="component" value="Chromosome"/>
</dbReference>
<accession>A0AAX1KG84</accession>
<gene>
    <name evidence="1" type="ORF">I5Q84_13040</name>
</gene>
<name>A0AAX1KG84_FLAPL</name>
<organism evidence="1 2">
    <name type="scientific">Flavonifractor plautii</name>
    <name type="common">Fusobacterium plautii</name>
    <dbReference type="NCBI Taxonomy" id="292800"/>
    <lineage>
        <taxon>Bacteria</taxon>
        <taxon>Bacillati</taxon>
        <taxon>Bacillota</taxon>
        <taxon>Clostridia</taxon>
        <taxon>Eubacteriales</taxon>
        <taxon>Oscillospiraceae</taxon>
        <taxon>Flavonifractor</taxon>
    </lineage>
</organism>
<dbReference type="RefSeq" id="WP_065535295.1">
    <property type="nucleotide sequence ID" value="NZ_CP015406.2"/>
</dbReference>